<comment type="caution">
    <text evidence="1">The sequence shown here is derived from an EMBL/GenBank/DDBJ whole genome shotgun (WGS) entry which is preliminary data.</text>
</comment>
<dbReference type="Proteomes" id="UP000799441">
    <property type="component" value="Unassembled WGS sequence"/>
</dbReference>
<accession>A0A9P4Q9S8</accession>
<evidence type="ECO:0000313" key="1">
    <source>
        <dbReference type="EMBL" id="KAF2722225.1"/>
    </source>
</evidence>
<protein>
    <submittedName>
        <fullName evidence="1">Uncharacterized protein</fullName>
    </submittedName>
</protein>
<gene>
    <name evidence="1" type="ORF">K431DRAFT_57780</name>
</gene>
<organism evidence="1 2">
    <name type="scientific">Polychaeton citri CBS 116435</name>
    <dbReference type="NCBI Taxonomy" id="1314669"/>
    <lineage>
        <taxon>Eukaryota</taxon>
        <taxon>Fungi</taxon>
        <taxon>Dikarya</taxon>
        <taxon>Ascomycota</taxon>
        <taxon>Pezizomycotina</taxon>
        <taxon>Dothideomycetes</taxon>
        <taxon>Dothideomycetidae</taxon>
        <taxon>Capnodiales</taxon>
        <taxon>Capnodiaceae</taxon>
        <taxon>Polychaeton</taxon>
    </lineage>
</organism>
<proteinExistence type="predicted"/>
<dbReference type="EMBL" id="MU003784">
    <property type="protein sequence ID" value="KAF2722225.1"/>
    <property type="molecule type" value="Genomic_DNA"/>
</dbReference>
<reference evidence="1" key="1">
    <citation type="journal article" date="2020" name="Stud. Mycol.">
        <title>101 Dothideomycetes genomes: a test case for predicting lifestyles and emergence of pathogens.</title>
        <authorList>
            <person name="Haridas S."/>
            <person name="Albert R."/>
            <person name="Binder M."/>
            <person name="Bloem J."/>
            <person name="Labutti K."/>
            <person name="Salamov A."/>
            <person name="Andreopoulos B."/>
            <person name="Baker S."/>
            <person name="Barry K."/>
            <person name="Bills G."/>
            <person name="Bluhm B."/>
            <person name="Cannon C."/>
            <person name="Castanera R."/>
            <person name="Culley D."/>
            <person name="Daum C."/>
            <person name="Ezra D."/>
            <person name="Gonzalez J."/>
            <person name="Henrissat B."/>
            <person name="Kuo A."/>
            <person name="Liang C."/>
            <person name="Lipzen A."/>
            <person name="Lutzoni F."/>
            <person name="Magnuson J."/>
            <person name="Mondo S."/>
            <person name="Nolan M."/>
            <person name="Ohm R."/>
            <person name="Pangilinan J."/>
            <person name="Park H.-J."/>
            <person name="Ramirez L."/>
            <person name="Alfaro M."/>
            <person name="Sun H."/>
            <person name="Tritt A."/>
            <person name="Yoshinaga Y."/>
            <person name="Zwiers L.-H."/>
            <person name="Turgeon B."/>
            <person name="Goodwin S."/>
            <person name="Spatafora J."/>
            <person name="Crous P."/>
            <person name="Grigoriev I."/>
        </authorList>
    </citation>
    <scope>NUCLEOTIDE SEQUENCE</scope>
    <source>
        <strain evidence="1">CBS 116435</strain>
    </source>
</reference>
<sequence length="179" mass="20405">MTGPHLLHHSREKKKGKEKKKLFTYCYYCRYGYAHADARTLPYYTPTVVMHCGLLPPSPILLRLSLSPSHLHPAQCYTTCTYMRRRSGVENSAYRYTREIPHHQLHPSPTLAILGRSTDSAFGDHGHGEMGRLWLSPLRVSCNQLPESLGTAIIERDYVGTRATDAMTSVSQCRRAFLW</sequence>
<dbReference type="AlphaFoldDB" id="A0A9P4Q9S8"/>
<keyword evidence="2" id="KW-1185">Reference proteome</keyword>
<evidence type="ECO:0000313" key="2">
    <source>
        <dbReference type="Proteomes" id="UP000799441"/>
    </source>
</evidence>
<name>A0A9P4Q9S8_9PEZI</name>